<organism evidence="2 3">
    <name type="scientific">Pseudomonas saponiphila</name>
    <dbReference type="NCBI Taxonomy" id="556534"/>
    <lineage>
        <taxon>Bacteria</taxon>
        <taxon>Pseudomonadati</taxon>
        <taxon>Pseudomonadota</taxon>
        <taxon>Gammaproteobacteria</taxon>
        <taxon>Pseudomonadales</taxon>
        <taxon>Pseudomonadaceae</taxon>
        <taxon>Pseudomonas</taxon>
    </lineage>
</organism>
<keyword evidence="1" id="KW-0732">Signal</keyword>
<keyword evidence="3" id="KW-1185">Reference proteome</keyword>
<dbReference type="EMBL" id="FNTJ01000001">
    <property type="protein sequence ID" value="SEC18359.1"/>
    <property type="molecule type" value="Genomic_DNA"/>
</dbReference>
<evidence type="ECO:0000313" key="2">
    <source>
        <dbReference type="EMBL" id="SEC18359.1"/>
    </source>
</evidence>
<accession>A0A1H4QFI1</accession>
<feature type="chain" id="PRO_5011502197" evidence="1">
    <location>
        <begin position="27"/>
        <end position="192"/>
    </location>
</feature>
<gene>
    <name evidence="2" type="ORF">SAMN05216178_3750</name>
</gene>
<protein>
    <submittedName>
        <fullName evidence="2">Uncharacterized protein</fullName>
    </submittedName>
</protein>
<dbReference type="RefSeq" id="WP_092315934.1">
    <property type="nucleotide sequence ID" value="NZ_FNTJ01000001.1"/>
</dbReference>
<proteinExistence type="predicted"/>
<dbReference type="Proteomes" id="UP000198982">
    <property type="component" value="Unassembled WGS sequence"/>
</dbReference>
<feature type="signal peptide" evidence="1">
    <location>
        <begin position="1"/>
        <end position="26"/>
    </location>
</feature>
<evidence type="ECO:0000256" key="1">
    <source>
        <dbReference type="SAM" id="SignalP"/>
    </source>
</evidence>
<reference evidence="3" key="1">
    <citation type="submission" date="2016-10" db="EMBL/GenBank/DDBJ databases">
        <authorList>
            <person name="Varghese N."/>
            <person name="Submissions S."/>
        </authorList>
    </citation>
    <scope>NUCLEOTIDE SEQUENCE [LARGE SCALE GENOMIC DNA]</scope>
    <source>
        <strain evidence="3">DSM 9751</strain>
    </source>
</reference>
<name>A0A1H4QFI1_9PSED</name>
<sequence>MSSFARKALVLVFAAMAGFGALNALAAGKSTAKQATGEKVSMLGGKLTFTLPKGFTASALPAGSEADGTAGASGTLYSNATTRTVVIAAQNSIPNAAQVKDNDSVFLDAAVSSFLSQQAAALPDFSKQSEKSMTLKGLGVRQIDSTATQGGGQTLNSTLIAGSGSRMAVVQVISRAADKAGHAALMKHILGR</sequence>
<dbReference type="AlphaFoldDB" id="A0A1H4QFI1"/>
<evidence type="ECO:0000313" key="3">
    <source>
        <dbReference type="Proteomes" id="UP000198982"/>
    </source>
</evidence>